<comment type="subcellular location">
    <subcellularLocation>
        <location evidence="2">Cell inner membrane</location>
        <topology evidence="2">Multi-pass membrane protein</topology>
    </subcellularLocation>
</comment>
<dbReference type="InterPro" id="IPR006068">
    <property type="entry name" value="ATPase_P-typ_cation-transptr_C"/>
</dbReference>
<keyword evidence="14 18" id="KW-1133">Transmembrane helix</keyword>
<dbReference type="Pfam" id="PF08282">
    <property type="entry name" value="Hydrolase_3"/>
    <property type="match status" value="1"/>
</dbReference>
<dbReference type="AlphaFoldDB" id="A0AAJ0MJ84"/>
<evidence type="ECO:0000256" key="1">
    <source>
        <dbReference type="ARBA" id="ARBA00003954"/>
    </source>
</evidence>
<evidence type="ECO:0000256" key="16">
    <source>
        <dbReference type="ARBA" id="ARBA00029806"/>
    </source>
</evidence>
<feature type="transmembrane region" description="Helical" evidence="18">
    <location>
        <begin position="90"/>
        <end position="111"/>
    </location>
</feature>
<dbReference type="Gene3D" id="3.40.50.1000">
    <property type="entry name" value="HAD superfamily/HAD-like"/>
    <property type="match status" value="1"/>
</dbReference>
<feature type="transmembrane region" description="Helical" evidence="18">
    <location>
        <begin position="865"/>
        <end position="886"/>
    </location>
</feature>
<dbReference type="Pfam" id="PF13246">
    <property type="entry name" value="Cation_ATPase"/>
    <property type="match status" value="1"/>
</dbReference>
<dbReference type="SUPFAM" id="SSF56784">
    <property type="entry name" value="HAD-like"/>
    <property type="match status" value="1"/>
</dbReference>
<dbReference type="SFLD" id="SFLDF00027">
    <property type="entry name" value="p-type_atpase"/>
    <property type="match status" value="1"/>
</dbReference>
<comment type="caution">
    <text evidence="20">The sequence shown here is derived from an EMBL/GenBank/DDBJ whole genome shotgun (WGS) entry which is preliminary data.</text>
</comment>
<dbReference type="NCBIfam" id="TIGR01494">
    <property type="entry name" value="ATPase_P-type"/>
    <property type="match status" value="2"/>
</dbReference>
<dbReference type="PANTHER" id="PTHR42861">
    <property type="entry name" value="CALCIUM-TRANSPORTING ATPASE"/>
    <property type="match status" value="1"/>
</dbReference>
<keyword evidence="15 18" id="KW-0472">Membrane</keyword>
<feature type="transmembrane region" description="Helical" evidence="18">
    <location>
        <begin position="792"/>
        <end position="816"/>
    </location>
</feature>
<dbReference type="SUPFAM" id="SSF81653">
    <property type="entry name" value="Calcium ATPase, transduction domain A"/>
    <property type="match status" value="1"/>
</dbReference>
<reference evidence="20" key="1">
    <citation type="journal article" date="2023" name="Mol. Phylogenet. Evol.">
        <title>Genome-scale phylogeny and comparative genomics of the fungal order Sordariales.</title>
        <authorList>
            <person name="Hensen N."/>
            <person name="Bonometti L."/>
            <person name="Westerberg I."/>
            <person name="Brannstrom I.O."/>
            <person name="Guillou S."/>
            <person name="Cros-Aarteil S."/>
            <person name="Calhoun S."/>
            <person name="Haridas S."/>
            <person name="Kuo A."/>
            <person name="Mondo S."/>
            <person name="Pangilinan J."/>
            <person name="Riley R."/>
            <person name="LaButti K."/>
            <person name="Andreopoulos B."/>
            <person name="Lipzen A."/>
            <person name="Chen C."/>
            <person name="Yan M."/>
            <person name="Daum C."/>
            <person name="Ng V."/>
            <person name="Clum A."/>
            <person name="Steindorff A."/>
            <person name="Ohm R.A."/>
            <person name="Martin F."/>
            <person name="Silar P."/>
            <person name="Natvig D.O."/>
            <person name="Lalanne C."/>
            <person name="Gautier V."/>
            <person name="Ament-Velasquez S.L."/>
            <person name="Kruys A."/>
            <person name="Hutchinson M.I."/>
            <person name="Powell A.J."/>
            <person name="Barry K."/>
            <person name="Miller A.N."/>
            <person name="Grigoriev I.V."/>
            <person name="Debuchy R."/>
            <person name="Gladieux P."/>
            <person name="Hiltunen Thoren M."/>
            <person name="Johannesson H."/>
        </authorList>
    </citation>
    <scope>NUCLEOTIDE SEQUENCE</scope>
    <source>
        <strain evidence="20">CBS 955.72</strain>
    </source>
</reference>
<comment type="function">
    <text evidence="1">Mediates magnesium influx to the cytosol.</text>
</comment>
<dbReference type="InterPro" id="IPR008250">
    <property type="entry name" value="ATPase_P-typ_transduc_dom_A_sf"/>
</dbReference>
<evidence type="ECO:0000256" key="3">
    <source>
        <dbReference type="ARBA" id="ARBA00008746"/>
    </source>
</evidence>
<gene>
    <name evidence="20" type="ORF">B0T25DRAFT_490353</name>
</gene>
<dbReference type="Gene3D" id="1.20.1110.10">
    <property type="entry name" value="Calcium-transporting ATPase, transmembrane domain"/>
    <property type="match status" value="1"/>
</dbReference>
<evidence type="ECO:0000256" key="4">
    <source>
        <dbReference type="ARBA" id="ARBA00012786"/>
    </source>
</evidence>
<dbReference type="InterPro" id="IPR044492">
    <property type="entry name" value="P_typ_ATPase_HD_dom"/>
</dbReference>
<name>A0AAJ0MJ84_9PEZI</name>
<keyword evidence="11" id="KW-0067">ATP-binding</keyword>
<evidence type="ECO:0000313" key="21">
    <source>
        <dbReference type="Proteomes" id="UP001275084"/>
    </source>
</evidence>
<sequence>MGEPRDHQANKGHEHILALPDSISWNMLLDPSLGREHVLRCIAKTPIEVCFNIFDSSHGGLGLQAALDRHKICGKNTLSISKPLPWWKSLLRSFGSPFNALLIILASLSVATSEKEWANFSILMLMAIISVLLRFCQEQKSALAAIKLQNAIKAEVSVVRFVTDDPKETKFAEIPTDVEDLVPGDILVLRPGDTVPADCLLLETHHLQISQSSLTGEGEPQQKGTSYEQTAADETVFDLPNIAFMGTSVVSGTGTGLVIGTGDRAIIASITEELSQKKPATAFEEGIRVATYTMIAFMITTILTVFIIRGRLSGEWQQAAELSLGLAVAIVPEMLPAIVNTNLALGARKLARFGAIVKDISAVQNLGSMTVLCSDKTGTLTADNITLHLAENCLSQESREVLELAFTTAVSQTGKKNDIDIAILKAGAAAAEMEKKLSLGEWVADIPFQFEKRISGSVVRTSQGNLLAIVKGAIEEILATSETIRQNNSIVALTDAHKAEMLSRALQYNDDGYRVLGIASKTVGPSDTNGENDPDEEVAEMIADDYGLDLVFEGLLTFLDPPRDDSAAAIASLQQLGVEVKVLTGDNERVALKICRDLNLFSPDIEAGLQSASGLSLSRLSQEAFASTAQHSTIFAKLTPSQKGQIVVSLKQHCNSAASPVGMFGDGINDCTALRFADVGISVSSAAPAAKDCADVILTDPGRSLSVVVAGVRTGRATHANTVKYIKMVASTNFGNVVSILVATAWLPYQPMTGLQILVQNLLYDVSQFAIPWDEVDDEDVAKPLVWDWRDLVRFILVFGPVSSLADVATFCFNWFVLGVKEKASPLVPLAQTHWFLSGLITQLVAVHVLRTGGIPFWGSWPHPALVLVTIIVMAVGLVLPYISAVSGHLGLVEPDPVFVGFLVGEAAVYCLVVQAIKVAYKRRFGKWL</sequence>
<dbReference type="InterPro" id="IPR006415">
    <property type="entry name" value="P-type_ATPase_IIIB"/>
</dbReference>
<dbReference type="Pfam" id="PF00689">
    <property type="entry name" value="Cation_ATPase_C"/>
    <property type="match status" value="1"/>
</dbReference>
<keyword evidence="21" id="KW-1185">Reference proteome</keyword>
<feature type="domain" description="Cation-transporting P-type ATPase N-terminal" evidence="19">
    <location>
        <begin position="41"/>
        <end position="114"/>
    </location>
</feature>
<accession>A0AAJ0MJ84</accession>
<dbReference type="InterPro" id="IPR023214">
    <property type="entry name" value="HAD_sf"/>
</dbReference>
<feature type="transmembrane region" description="Helical" evidence="18">
    <location>
        <begin position="289"/>
        <end position="310"/>
    </location>
</feature>
<dbReference type="EMBL" id="JAUIQD010000001">
    <property type="protein sequence ID" value="KAK3362402.1"/>
    <property type="molecule type" value="Genomic_DNA"/>
</dbReference>
<keyword evidence="13" id="KW-1278">Translocase</keyword>
<dbReference type="EC" id="7.2.2.14" evidence="4"/>
<keyword evidence="6" id="KW-1003">Cell membrane</keyword>
<feature type="transmembrane region" description="Helical" evidence="18">
    <location>
        <begin position="836"/>
        <end position="858"/>
    </location>
</feature>
<comment type="catalytic activity">
    <reaction evidence="17">
        <text>Mg(2+)(out) + ATP + H2O = Mg(2+)(in) + ADP + phosphate + H(+)</text>
        <dbReference type="Rhea" id="RHEA:10260"/>
        <dbReference type="ChEBI" id="CHEBI:15377"/>
        <dbReference type="ChEBI" id="CHEBI:15378"/>
        <dbReference type="ChEBI" id="CHEBI:18420"/>
        <dbReference type="ChEBI" id="CHEBI:30616"/>
        <dbReference type="ChEBI" id="CHEBI:43474"/>
        <dbReference type="ChEBI" id="CHEBI:456216"/>
        <dbReference type="EC" id="7.2.2.14"/>
    </reaction>
</comment>
<dbReference type="GO" id="GO:0005886">
    <property type="term" value="C:plasma membrane"/>
    <property type="evidence" value="ECO:0007669"/>
    <property type="project" value="UniProtKB-SubCell"/>
</dbReference>
<dbReference type="Pfam" id="PF00690">
    <property type="entry name" value="Cation_ATPase_N"/>
    <property type="match status" value="1"/>
</dbReference>
<feature type="transmembrane region" description="Helical" evidence="18">
    <location>
        <begin position="117"/>
        <end position="136"/>
    </location>
</feature>
<dbReference type="InterPro" id="IPR059000">
    <property type="entry name" value="ATPase_P-type_domA"/>
</dbReference>
<dbReference type="InterPro" id="IPR001757">
    <property type="entry name" value="P_typ_ATPase"/>
</dbReference>
<protein>
    <recommendedName>
        <fullName evidence="5">Magnesium-transporting ATPase, P-type 1</fullName>
        <ecNumber evidence="4">7.2.2.14</ecNumber>
    </recommendedName>
    <alternativeName>
        <fullName evidence="16">Mg(2+) transport ATPase, P-type 1</fullName>
    </alternativeName>
</protein>
<evidence type="ECO:0000256" key="6">
    <source>
        <dbReference type="ARBA" id="ARBA00022475"/>
    </source>
</evidence>
<dbReference type="NCBIfam" id="TIGR01524">
    <property type="entry name" value="ATPase-IIIB_Mg"/>
    <property type="match status" value="1"/>
</dbReference>
<dbReference type="PRINTS" id="PR01836">
    <property type="entry name" value="MGATPASE"/>
</dbReference>
<organism evidence="20 21">
    <name type="scientific">Lasiosphaeria hispida</name>
    <dbReference type="NCBI Taxonomy" id="260671"/>
    <lineage>
        <taxon>Eukaryota</taxon>
        <taxon>Fungi</taxon>
        <taxon>Dikarya</taxon>
        <taxon>Ascomycota</taxon>
        <taxon>Pezizomycotina</taxon>
        <taxon>Sordariomycetes</taxon>
        <taxon>Sordariomycetidae</taxon>
        <taxon>Sordariales</taxon>
        <taxon>Lasiosphaeriaceae</taxon>
        <taxon>Lasiosphaeria</taxon>
    </lineage>
</organism>
<dbReference type="Pfam" id="PF00122">
    <property type="entry name" value="E1-E2_ATPase"/>
    <property type="match status" value="1"/>
</dbReference>
<dbReference type="SFLD" id="SFLDG00002">
    <property type="entry name" value="C1.7:_P-type_atpase_like"/>
    <property type="match status" value="1"/>
</dbReference>
<dbReference type="Proteomes" id="UP001275084">
    <property type="component" value="Unassembled WGS sequence"/>
</dbReference>
<dbReference type="GO" id="GO:0016887">
    <property type="term" value="F:ATP hydrolysis activity"/>
    <property type="evidence" value="ECO:0007669"/>
    <property type="project" value="InterPro"/>
</dbReference>
<dbReference type="InterPro" id="IPR036412">
    <property type="entry name" value="HAD-like_sf"/>
</dbReference>
<keyword evidence="7" id="KW-0997">Cell inner membrane</keyword>
<evidence type="ECO:0000256" key="12">
    <source>
        <dbReference type="ARBA" id="ARBA00022842"/>
    </source>
</evidence>
<dbReference type="SUPFAM" id="SSF81665">
    <property type="entry name" value="Calcium ATPase, transmembrane domain M"/>
    <property type="match status" value="1"/>
</dbReference>
<evidence type="ECO:0000256" key="18">
    <source>
        <dbReference type="SAM" id="Phobius"/>
    </source>
</evidence>
<evidence type="ECO:0000256" key="15">
    <source>
        <dbReference type="ARBA" id="ARBA00023136"/>
    </source>
</evidence>
<dbReference type="InterPro" id="IPR004014">
    <property type="entry name" value="ATPase_P-typ_cation-transptr_N"/>
</dbReference>
<dbReference type="SFLD" id="SFLDS00003">
    <property type="entry name" value="Haloacid_Dehalogenase"/>
    <property type="match status" value="1"/>
</dbReference>
<evidence type="ECO:0000313" key="20">
    <source>
        <dbReference type="EMBL" id="KAK3362402.1"/>
    </source>
</evidence>
<evidence type="ECO:0000256" key="5">
    <source>
        <dbReference type="ARBA" id="ARBA00013555"/>
    </source>
</evidence>
<dbReference type="InterPro" id="IPR023299">
    <property type="entry name" value="ATPase_P-typ_cyto_dom_N"/>
</dbReference>
<dbReference type="GO" id="GO:0015444">
    <property type="term" value="F:P-type magnesium transporter activity"/>
    <property type="evidence" value="ECO:0007669"/>
    <property type="project" value="UniProtKB-EC"/>
</dbReference>
<reference evidence="20" key="2">
    <citation type="submission" date="2023-06" db="EMBL/GenBank/DDBJ databases">
        <authorList>
            <consortium name="Lawrence Berkeley National Laboratory"/>
            <person name="Haridas S."/>
            <person name="Hensen N."/>
            <person name="Bonometti L."/>
            <person name="Westerberg I."/>
            <person name="Brannstrom I.O."/>
            <person name="Guillou S."/>
            <person name="Cros-Aarteil S."/>
            <person name="Calhoun S."/>
            <person name="Kuo A."/>
            <person name="Mondo S."/>
            <person name="Pangilinan J."/>
            <person name="Riley R."/>
            <person name="Labutti K."/>
            <person name="Andreopoulos B."/>
            <person name="Lipzen A."/>
            <person name="Chen C."/>
            <person name="Yanf M."/>
            <person name="Daum C."/>
            <person name="Ng V."/>
            <person name="Clum A."/>
            <person name="Steindorff A."/>
            <person name="Ohm R."/>
            <person name="Martin F."/>
            <person name="Silar P."/>
            <person name="Natvig D."/>
            <person name="Lalanne C."/>
            <person name="Gautier V."/>
            <person name="Ament-Velasquez S.L."/>
            <person name="Kruys A."/>
            <person name="Hutchinson M.I."/>
            <person name="Powell A.J."/>
            <person name="Barry K."/>
            <person name="Miller A.N."/>
            <person name="Grigoriev I.V."/>
            <person name="Debuchy R."/>
            <person name="Gladieux P."/>
            <person name="Thoren M.H."/>
            <person name="Johannesson H."/>
        </authorList>
    </citation>
    <scope>NUCLEOTIDE SEQUENCE</scope>
    <source>
        <strain evidence="20">CBS 955.72</strain>
    </source>
</reference>
<dbReference type="SMART" id="SM00831">
    <property type="entry name" value="Cation_ATPase_N"/>
    <property type="match status" value="1"/>
</dbReference>
<keyword evidence="9 18" id="KW-0812">Transmembrane</keyword>
<comment type="similarity">
    <text evidence="3">Belongs to the cation transport ATPase (P-type) (TC 3.A.3) family. Type IIIB subfamily.</text>
</comment>
<evidence type="ECO:0000256" key="10">
    <source>
        <dbReference type="ARBA" id="ARBA00022741"/>
    </source>
</evidence>
<evidence type="ECO:0000256" key="14">
    <source>
        <dbReference type="ARBA" id="ARBA00022989"/>
    </source>
</evidence>
<dbReference type="InterPro" id="IPR023298">
    <property type="entry name" value="ATPase_P-typ_TM_dom_sf"/>
</dbReference>
<dbReference type="GO" id="GO:0005524">
    <property type="term" value="F:ATP binding"/>
    <property type="evidence" value="ECO:0007669"/>
    <property type="project" value="UniProtKB-KW"/>
</dbReference>
<evidence type="ECO:0000256" key="17">
    <source>
        <dbReference type="ARBA" id="ARBA00047295"/>
    </source>
</evidence>
<proteinExistence type="inferred from homology"/>
<evidence type="ECO:0000256" key="9">
    <source>
        <dbReference type="ARBA" id="ARBA00022692"/>
    </source>
</evidence>
<keyword evidence="10" id="KW-0547">Nucleotide-binding</keyword>
<dbReference type="Gene3D" id="3.40.1110.10">
    <property type="entry name" value="Calcium-transporting ATPase, cytoplasmic domain N"/>
    <property type="match status" value="1"/>
</dbReference>
<evidence type="ECO:0000256" key="13">
    <source>
        <dbReference type="ARBA" id="ARBA00022967"/>
    </source>
</evidence>
<keyword evidence="12" id="KW-0460">Magnesium</keyword>
<evidence type="ECO:0000256" key="7">
    <source>
        <dbReference type="ARBA" id="ARBA00022519"/>
    </source>
</evidence>
<dbReference type="InterPro" id="IPR018303">
    <property type="entry name" value="ATPase_P-typ_P_site"/>
</dbReference>
<evidence type="ECO:0000256" key="2">
    <source>
        <dbReference type="ARBA" id="ARBA00004429"/>
    </source>
</evidence>
<keyword evidence="8" id="KW-0597">Phosphoprotein</keyword>
<dbReference type="PROSITE" id="PS00154">
    <property type="entry name" value="ATPASE_E1_E2"/>
    <property type="match status" value="1"/>
</dbReference>
<evidence type="ECO:0000256" key="11">
    <source>
        <dbReference type="ARBA" id="ARBA00022840"/>
    </source>
</evidence>
<dbReference type="Gene3D" id="2.70.150.10">
    <property type="entry name" value="Calcium-transporting ATPase, cytoplasmic transduction domain A"/>
    <property type="match status" value="1"/>
</dbReference>
<feature type="transmembrane region" description="Helical" evidence="18">
    <location>
        <begin position="322"/>
        <end position="345"/>
    </location>
</feature>
<evidence type="ECO:0000256" key="8">
    <source>
        <dbReference type="ARBA" id="ARBA00022553"/>
    </source>
</evidence>
<feature type="transmembrane region" description="Helical" evidence="18">
    <location>
        <begin position="898"/>
        <end position="921"/>
    </location>
</feature>
<evidence type="ECO:0000259" key="19">
    <source>
        <dbReference type="SMART" id="SM00831"/>
    </source>
</evidence>